<dbReference type="Pfam" id="PF04012">
    <property type="entry name" value="PspA_IM30"/>
    <property type="match status" value="1"/>
</dbReference>
<evidence type="ECO:0000256" key="2">
    <source>
        <dbReference type="SAM" id="Coils"/>
    </source>
</evidence>
<sequence length="240" mass="26814">MAGGGITARIGRWWRSRAAERDLEDPDRLRGKLDETYREQIQMLTRVRRGVAEVATSRKRVEVQMAQLQRQIEDFDARSRDAVGRGDDEAARDALTRKLTLEKAHRELADRHASLTREEESLEQAATRVERQIEDFRMRKDTLSARYSAASARAEINDATRGISSATSEIGQAMDEAERHTRELEATANAVDELVAEGIVTRPGESPDDALARHFDAALGDLPPVDQDKKGNDGPHQISS</sequence>
<dbReference type="EMBL" id="RDBF01000005">
    <property type="protein sequence ID" value="RLV55955.1"/>
    <property type="molecule type" value="Genomic_DNA"/>
</dbReference>
<name>A0A3L8PKP3_9ACTN</name>
<evidence type="ECO:0000313" key="4">
    <source>
        <dbReference type="EMBL" id="RLV55955.1"/>
    </source>
</evidence>
<dbReference type="InterPro" id="IPR007157">
    <property type="entry name" value="PspA_VIPP1"/>
</dbReference>
<dbReference type="RefSeq" id="WP_121794151.1">
    <property type="nucleotide sequence ID" value="NZ_RDBF01000005.1"/>
</dbReference>
<comment type="similarity">
    <text evidence="1">Belongs to the PspA/Vipp/IM30 family.</text>
</comment>
<dbReference type="Proteomes" id="UP000282515">
    <property type="component" value="Unassembled WGS sequence"/>
</dbReference>
<dbReference type="OrthoDB" id="9779630at2"/>
<keyword evidence="5" id="KW-1185">Reference proteome</keyword>
<feature type="region of interest" description="Disordered" evidence="3">
    <location>
        <begin position="219"/>
        <end position="240"/>
    </location>
</feature>
<organism evidence="4 5">
    <name type="scientific">Aeromicrobium phragmitis</name>
    <dbReference type="NCBI Taxonomy" id="2478914"/>
    <lineage>
        <taxon>Bacteria</taxon>
        <taxon>Bacillati</taxon>
        <taxon>Actinomycetota</taxon>
        <taxon>Actinomycetes</taxon>
        <taxon>Propionibacteriales</taxon>
        <taxon>Nocardioidaceae</taxon>
        <taxon>Aeromicrobium</taxon>
    </lineage>
</organism>
<dbReference type="AlphaFoldDB" id="A0A3L8PKP3"/>
<evidence type="ECO:0000313" key="5">
    <source>
        <dbReference type="Proteomes" id="UP000282515"/>
    </source>
</evidence>
<dbReference type="PANTHER" id="PTHR31088:SF6">
    <property type="entry name" value="PHAGE SHOCK PROTEIN A"/>
    <property type="match status" value="1"/>
</dbReference>
<dbReference type="PANTHER" id="PTHR31088">
    <property type="entry name" value="MEMBRANE-ASSOCIATED PROTEIN VIPP1, CHLOROPLASTIC"/>
    <property type="match status" value="1"/>
</dbReference>
<proteinExistence type="inferred from homology"/>
<keyword evidence="2" id="KW-0175">Coiled coil</keyword>
<evidence type="ECO:0000256" key="1">
    <source>
        <dbReference type="ARBA" id="ARBA00043985"/>
    </source>
</evidence>
<evidence type="ECO:0000256" key="3">
    <source>
        <dbReference type="SAM" id="MobiDB-lite"/>
    </source>
</evidence>
<protein>
    <submittedName>
        <fullName evidence="4">PspA/IM30 family protein</fullName>
    </submittedName>
</protein>
<comment type="caution">
    <text evidence="4">The sequence shown here is derived from an EMBL/GenBank/DDBJ whole genome shotgun (WGS) entry which is preliminary data.</text>
</comment>
<accession>A0A3L8PKP3</accession>
<feature type="coiled-coil region" evidence="2">
    <location>
        <begin position="51"/>
        <end position="78"/>
    </location>
</feature>
<gene>
    <name evidence="4" type="ORF">D9V41_08635</name>
</gene>
<feature type="coiled-coil region" evidence="2">
    <location>
        <begin position="105"/>
        <end position="197"/>
    </location>
</feature>
<reference evidence="4 5" key="1">
    <citation type="submission" date="2018-10" db="EMBL/GenBank/DDBJ databases">
        <title>Aeromicrobium sp. 9W16Y-2 whole genome shotgun sequence.</title>
        <authorList>
            <person name="Li F."/>
        </authorList>
    </citation>
    <scope>NUCLEOTIDE SEQUENCE [LARGE SCALE GENOMIC DNA]</scope>
    <source>
        <strain evidence="4 5">9W16Y-2</strain>
    </source>
</reference>